<feature type="compositionally biased region" description="Basic and acidic residues" evidence="1">
    <location>
        <begin position="132"/>
        <end position="152"/>
    </location>
</feature>
<feature type="compositionally biased region" description="Low complexity" evidence="1">
    <location>
        <begin position="161"/>
        <end position="187"/>
    </location>
</feature>
<dbReference type="PANTHER" id="PTHR24216:SF65">
    <property type="entry name" value="PAXILLIN-LIKE PROTEIN 1"/>
    <property type="match status" value="1"/>
</dbReference>
<feature type="compositionally biased region" description="Polar residues" evidence="1">
    <location>
        <begin position="839"/>
        <end position="849"/>
    </location>
</feature>
<sequence length="1022" mass="107033">MASDSVRPKQNEVAPWASARTSYLASLSTGDVAVDGSASAGAGDGRVHNFHGMTATSSGQQLARIFAGKELVESARPMANSMAAVTDSAPLQAAEAQPAGSAPPNGPVVITGAKPIGFDKGLGSPGPTTQEESDRLQAEIDENDRRIRENNQPKEPPPQAPATTTPPAVSVPSSLEELAVPGSGAASPPNPPTPQQEGQPAPDNGQPIPSQPEMKAPSAFEQMYGGIDGSAPAPAPTSVPSLTELAAPGYQPPKVVEHTATGELVVLQSDGSTVRVDPKNPMFGLLFGGLLNPDGSVPAPANVPSDQQTAGPGALGKDFLGLIIAIGNGRDGRFALPGGGEFTRSVVNTPAGWKTMYDVTFADGDKMSWANDGIRVGWQNNEGDHVTKAPLGDTQRSALAEAVRLRDAQLQAEEAYSRAYGADASKSRNPADVAALAEAQRRVDMLSLLQGDPNALIKITTRDDGTYRQISLTDAEGVERVITAIDDLFAPGKLFEFYRHPDGSLTDRDGNQLISVDGMQLHIGKDGKAIIPPNPAAEHPELYNSAQLPKTHGEVNVSEVRYAGGKRPPFSSEGTGEFVKLPQSELYAELIKIPVPEGISATAMYKVEGGGIIVEDQNGKRWATDPGKAKTVGDELLGMLIELELMAAGEGVGWVVGKGIAAGVRVVGRAIARSGTEAAAETAAAATKVGDEVVGKGGTRTGTETAEGATTPRAVEGEPASPPSPVRPERQGELEIGAQLDEAAHLPPVDRSGQSVGTAPNAGSRPGTDLPHGAGPTQRVDIPDPPSRTSNAAARQDDATFNRLIEANKGIRSEPIIRADDDPINGANSNVRRSWPKKTLSNSETTGTVNGAPYNQKFAASSGEPPGLKGTPGQHLSQLPPPGRRIFKTEIIDHDRAFDSEPKILEGLTRDILRSSSGKTAAEVEEAIGHAINRAEKDNRGQPVDPKAVVDDAAHQLGANLSKIDLEVRIVIDFPRGRTHPPRDQICPSCQQVLIDFTNTFGGKVKITAKNLDDATLWGIHE</sequence>
<dbReference type="Proteomes" id="UP001601948">
    <property type="component" value="Unassembled WGS sequence"/>
</dbReference>
<evidence type="ECO:0000313" key="3">
    <source>
        <dbReference type="Proteomes" id="UP001601948"/>
    </source>
</evidence>
<dbReference type="RefSeq" id="WP_387713023.1">
    <property type="nucleotide sequence ID" value="NZ_JBIAPI010000001.1"/>
</dbReference>
<proteinExistence type="predicted"/>
<feature type="region of interest" description="Disordered" evidence="1">
    <location>
        <begin position="746"/>
        <end position="795"/>
    </location>
</feature>
<feature type="region of interest" description="Disordered" evidence="1">
    <location>
        <begin position="818"/>
        <end position="882"/>
    </location>
</feature>
<evidence type="ECO:0000256" key="1">
    <source>
        <dbReference type="SAM" id="MobiDB-lite"/>
    </source>
</evidence>
<dbReference type="PANTHER" id="PTHR24216">
    <property type="entry name" value="PAXILLIN-RELATED"/>
    <property type="match status" value="1"/>
</dbReference>
<feature type="region of interest" description="Disordered" evidence="1">
    <location>
        <begin position="89"/>
        <end position="246"/>
    </location>
</feature>
<name>A0ABW6QM54_9NOCA</name>
<protein>
    <submittedName>
        <fullName evidence="2">Uncharacterized protein</fullName>
    </submittedName>
</protein>
<accession>A0ABW6QM54</accession>
<reference evidence="2 3" key="1">
    <citation type="submission" date="2024-10" db="EMBL/GenBank/DDBJ databases">
        <title>The Natural Products Discovery Center: Release of the First 8490 Sequenced Strains for Exploring Actinobacteria Biosynthetic Diversity.</title>
        <authorList>
            <person name="Kalkreuter E."/>
            <person name="Kautsar S.A."/>
            <person name="Yang D."/>
            <person name="Bader C.D."/>
            <person name="Teijaro C.N."/>
            <person name="Fluegel L."/>
            <person name="Davis C.M."/>
            <person name="Simpson J.R."/>
            <person name="Lauterbach L."/>
            <person name="Steele A.D."/>
            <person name="Gui C."/>
            <person name="Meng S."/>
            <person name="Li G."/>
            <person name="Viehrig K."/>
            <person name="Ye F."/>
            <person name="Su P."/>
            <person name="Kiefer A.F."/>
            <person name="Nichols A."/>
            <person name="Cepeda A.J."/>
            <person name="Yan W."/>
            <person name="Fan B."/>
            <person name="Jiang Y."/>
            <person name="Adhikari A."/>
            <person name="Zheng C.-J."/>
            <person name="Schuster L."/>
            <person name="Cowan T.M."/>
            <person name="Smanski M.J."/>
            <person name="Chevrette M.G."/>
            <person name="De Carvalho L.P.S."/>
            <person name="Shen B."/>
        </authorList>
    </citation>
    <scope>NUCLEOTIDE SEQUENCE [LARGE SCALE GENOMIC DNA]</scope>
    <source>
        <strain evidence="2 3">NPDC003040</strain>
    </source>
</reference>
<evidence type="ECO:0000313" key="2">
    <source>
        <dbReference type="EMBL" id="MFF3221733.1"/>
    </source>
</evidence>
<organism evidence="2 3">
    <name type="scientific">Nocardia suismassiliense</name>
    <dbReference type="NCBI Taxonomy" id="2077092"/>
    <lineage>
        <taxon>Bacteria</taxon>
        <taxon>Bacillati</taxon>
        <taxon>Actinomycetota</taxon>
        <taxon>Actinomycetes</taxon>
        <taxon>Mycobacteriales</taxon>
        <taxon>Nocardiaceae</taxon>
        <taxon>Nocardia</taxon>
    </lineage>
</organism>
<keyword evidence="3" id="KW-1185">Reference proteome</keyword>
<dbReference type="EMBL" id="JBIAPI010000001">
    <property type="protein sequence ID" value="MFF3221733.1"/>
    <property type="molecule type" value="Genomic_DNA"/>
</dbReference>
<feature type="region of interest" description="Disordered" evidence="1">
    <location>
        <begin position="693"/>
        <end position="729"/>
    </location>
</feature>
<gene>
    <name evidence="2" type="ORF">ACFYV7_02960</name>
</gene>
<feature type="compositionally biased region" description="Low complexity" evidence="1">
    <location>
        <begin position="701"/>
        <end position="711"/>
    </location>
</feature>
<comment type="caution">
    <text evidence="2">The sequence shown here is derived from an EMBL/GenBank/DDBJ whole genome shotgun (WGS) entry which is preliminary data.</text>
</comment>